<dbReference type="eggNOG" id="COG4954">
    <property type="taxonomic scope" value="Bacteria"/>
</dbReference>
<proteinExistence type="predicted"/>
<organism evidence="2 3">
    <name type="scientific">Caballeronia grimmiae</name>
    <dbReference type="NCBI Taxonomy" id="1071679"/>
    <lineage>
        <taxon>Bacteria</taxon>
        <taxon>Pseudomonadati</taxon>
        <taxon>Pseudomonadota</taxon>
        <taxon>Betaproteobacteria</taxon>
        <taxon>Burkholderiales</taxon>
        <taxon>Burkholderiaceae</taxon>
        <taxon>Caballeronia</taxon>
    </lineage>
</organism>
<reference evidence="1" key="4">
    <citation type="submission" date="2024-05" db="EMBL/GenBank/DDBJ databases">
        <authorList>
            <person name="Sun Q."/>
            <person name="Zhou Y."/>
        </authorList>
    </citation>
    <scope>NUCLEOTIDE SEQUENCE</scope>
    <source>
        <strain evidence="1">CGMCC 1.11013</strain>
    </source>
</reference>
<keyword evidence="4" id="KW-1185">Reference proteome</keyword>
<dbReference type="InterPro" id="IPR018988">
    <property type="entry name" value="DUF2000"/>
</dbReference>
<accession>A0A069NF70</accession>
<dbReference type="STRING" id="1071679.BG57_23820"/>
<dbReference type="SUPFAM" id="SSF102462">
    <property type="entry name" value="Peptidyl-tRNA hydrolase II"/>
    <property type="match status" value="1"/>
</dbReference>
<evidence type="ECO:0000313" key="1">
    <source>
        <dbReference type="EMBL" id="GGD89430.1"/>
    </source>
</evidence>
<dbReference type="InterPro" id="IPR023476">
    <property type="entry name" value="Pep_tRNA_hydro_II_dom_sf"/>
</dbReference>
<evidence type="ECO:0008006" key="5">
    <source>
        <dbReference type="Google" id="ProtNLM"/>
    </source>
</evidence>
<dbReference type="Proteomes" id="UP000597138">
    <property type="component" value="Unassembled WGS sequence"/>
</dbReference>
<reference evidence="4" key="3">
    <citation type="journal article" date="2019" name="Int. J. Syst. Evol. Microbiol.">
        <title>The Global Catalogue of Microorganisms (GCM) 10K type strain sequencing project: providing services to taxonomists for standard genome sequencing and annotation.</title>
        <authorList>
            <consortium name="The Broad Institute Genomics Platform"/>
            <consortium name="The Broad Institute Genome Sequencing Center for Infectious Disease"/>
            <person name="Wu L."/>
            <person name="Ma J."/>
        </authorList>
    </citation>
    <scope>NUCLEOTIDE SEQUENCE [LARGE SCALE GENOMIC DNA]</scope>
    <source>
        <strain evidence="4">CGMCC 1.11013</strain>
    </source>
</reference>
<reference evidence="1" key="1">
    <citation type="journal article" date="2014" name="Int. J. Syst. Evol. Microbiol.">
        <title>Complete genome of a new Firmicutes species belonging to the dominant human colonic microbiota ('Ruminococcus bicirculans') reveals two chromosomes and a selective capacity to utilize plant glucans.</title>
        <authorList>
            <consortium name="NISC Comparative Sequencing Program"/>
            <person name="Wegmann U."/>
            <person name="Louis P."/>
            <person name="Goesmann A."/>
            <person name="Henrissat B."/>
            <person name="Duncan S.H."/>
            <person name="Flint H.J."/>
        </authorList>
    </citation>
    <scope>NUCLEOTIDE SEQUENCE</scope>
    <source>
        <strain evidence="1">CGMCC 1.11013</strain>
    </source>
</reference>
<reference evidence="2 3" key="2">
    <citation type="submission" date="2014-03" db="EMBL/GenBank/DDBJ databases">
        <title>Draft Genome Sequences of Four Burkholderia Strains.</title>
        <authorList>
            <person name="Liu X.Y."/>
            <person name="Li C.X."/>
            <person name="Xu J.H."/>
        </authorList>
    </citation>
    <scope>NUCLEOTIDE SEQUENCE [LARGE SCALE GENOMIC DNA]</scope>
    <source>
        <strain evidence="2 3">R27</strain>
    </source>
</reference>
<gene>
    <name evidence="2" type="ORF">BG57_23820</name>
    <name evidence="1" type="ORF">GCM10010985_50050</name>
</gene>
<sequence length="115" mass="12638">MVLREDLEPWQRLNVASFAVSGVAAAPGVYLPMFHEPVLIFGALADEMKRTSGRAHAREVAFSVFTEQLFNTFNDADNRTAVAAVATDDLATVGIAFRCQRKTADKILKGLKLLR</sequence>
<dbReference type="AlphaFoldDB" id="A0A069NF70"/>
<dbReference type="Pfam" id="PF09391">
    <property type="entry name" value="DUF2000"/>
    <property type="match status" value="1"/>
</dbReference>
<dbReference type="Gene3D" id="3.40.1490.10">
    <property type="entry name" value="Bit1"/>
    <property type="match status" value="1"/>
</dbReference>
<dbReference type="EMBL" id="JFHE01000046">
    <property type="protein sequence ID" value="KDR27053.1"/>
    <property type="molecule type" value="Genomic_DNA"/>
</dbReference>
<evidence type="ECO:0000313" key="3">
    <source>
        <dbReference type="Proteomes" id="UP000027439"/>
    </source>
</evidence>
<dbReference type="EMBL" id="BMEG01000010">
    <property type="protein sequence ID" value="GGD89430.1"/>
    <property type="molecule type" value="Genomic_DNA"/>
</dbReference>
<name>A0A069NF70_9BURK</name>
<protein>
    <recommendedName>
        <fullName evidence="5">DUF2000 family protein</fullName>
    </recommendedName>
</protein>
<evidence type="ECO:0000313" key="4">
    <source>
        <dbReference type="Proteomes" id="UP000597138"/>
    </source>
</evidence>
<evidence type="ECO:0000313" key="2">
    <source>
        <dbReference type="EMBL" id="KDR27053.1"/>
    </source>
</evidence>
<comment type="caution">
    <text evidence="2">The sequence shown here is derived from an EMBL/GenBank/DDBJ whole genome shotgun (WGS) entry which is preliminary data.</text>
</comment>
<dbReference type="Proteomes" id="UP000027439">
    <property type="component" value="Unassembled WGS sequence"/>
</dbReference>